<dbReference type="Pfam" id="PF24053">
    <property type="entry name" value="DUF7356"/>
    <property type="match status" value="1"/>
</dbReference>
<evidence type="ECO:0000256" key="3">
    <source>
        <dbReference type="SAM" id="SignalP"/>
    </source>
</evidence>
<feature type="compositionally biased region" description="Basic and acidic residues" evidence="1">
    <location>
        <begin position="127"/>
        <end position="140"/>
    </location>
</feature>
<name>A0A833V0J1_9POAL</name>
<dbReference type="OrthoDB" id="665974at2759"/>
<protein>
    <recommendedName>
        <fullName evidence="4">DUF7356 domain-containing protein</fullName>
    </recommendedName>
</protein>
<feature type="domain" description="DUF7356" evidence="4">
    <location>
        <begin position="146"/>
        <end position="243"/>
    </location>
</feature>
<evidence type="ECO:0000313" key="6">
    <source>
        <dbReference type="Proteomes" id="UP000623129"/>
    </source>
</evidence>
<reference evidence="5" key="1">
    <citation type="submission" date="2020-01" db="EMBL/GenBank/DDBJ databases">
        <title>Genome sequence of Kobresia littledalei, the first chromosome-level genome in the family Cyperaceae.</title>
        <authorList>
            <person name="Qu G."/>
        </authorList>
    </citation>
    <scope>NUCLEOTIDE SEQUENCE</scope>
    <source>
        <strain evidence="5">C.B.Clarke</strain>
        <tissue evidence="5">Leaf</tissue>
    </source>
</reference>
<dbReference type="AlphaFoldDB" id="A0A833V0J1"/>
<organism evidence="5 6">
    <name type="scientific">Carex littledalei</name>
    <dbReference type="NCBI Taxonomy" id="544730"/>
    <lineage>
        <taxon>Eukaryota</taxon>
        <taxon>Viridiplantae</taxon>
        <taxon>Streptophyta</taxon>
        <taxon>Embryophyta</taxon>
        <taxon>Tracheophyta</taxon>
        <taxon>Spermatophyta</taxon>
        <taxon>Magnoliopsida</taxon>
        <taxon>Liliopsida</taxon>
        <taxon>Poales</taxon>
        <taxon>Cyperaceae</taxon>
        <taxon>Cyperoideae</taxon>
        <taxon>Cariceae</taxon>
        <taxon>Carex</taxon>
        <taxon>Carex subgen. Euthyceras</taxon>
    </lineage>
</organism>
<keyword evidence="3" id="KW-0732">Signal</keyword>
<accession>A0A833V0J1</accession>
<dbReference type="PANTHER" id="PTHR34200:SF2">
    <property type="entry name" value="TRANSMEMBRANE PROTEIN"/>
    <property type="match status" value="1"/>
</dbReference>
<feature type="transmembrane region" description="Helical" evidence="2">
    <location>
        <begin position="267"/>
        <end position="286"/>
    </location>
</feature>
<evidence type="ECO:0000256" key="1">
    <source>
        <dbReference type="SAM" id="MobiDB-lite"/>
    </source>
</evidence>
<keyword evidence="2" id="KW-0812">Transmembrane</keyword>
<dbReference type="Proteomes" id="UP000623129">
    <property type="component" value="Unassembled WGS sequence"/>
</dbReference>
<sequence length="381" mass="41366">MDTALVVMLLLLSISQVSTASFRVLLEDQVPGKVNLPPEDFPSKDKVHKQSITSHTNNPSNQSEQALPDSVGLEKKETKEPAPPAGTEKTLNPKQENLTVLAPPVSQETKKSTNSSEEGGVVGTDRTGTKTDSGSKPEENVGKIKGLCDVASEKCLNEDHWIACLQHPANDSKEMFLIVENKSENDISIDVKSTPPLVLDSKKLDLAKHNYSKVKILISDSNHAADITVNAGKGDCILHIKSSTGTYDWQKPFQQFASYATQFTPIYGAYLLIFTSVISLITWACCKFVRGRRRSVGGPAYQQLEMGGVQNSQSNSVNAVVVNTADGWENGWDDNWDDEEAAVGRPVAANGVSVDGLSSRSNNNENEEILVLSGPKLHLLH</sequence>
<dbReference type="PANTHER" id="PTHR34200">
    <property type="entry name" value="DENTIN SIALOPHOSPHOPROTEIN-LIKE ISOFORM X1"/>
    <property type="match status" value="1"/>
</dbReference>
<evidence type="ECO:0000313" key="5">
    <source>
        <dbReference type="EMBL" id="KAF3321851.1"/>
    </source>
</evidence>
<comment type="caution">
    <text evidence="5">The sequence shown here is derived from an EMBL/GenBank/DDBJ whole genome shotgun (WGS) entry which is preliminary data.</text>
</comment>
<keyword evidence="2" id="KW-1133">Transmembrane helix</keyword>
<dbReference type="EMBL" id="SWLB01000026">
    <property type="protein sequence ID" value="KAF3321851.1"/>
    <property type="molecule type" value="Genomic_DNA"/>
</dbReference>
<feature type="region of interest" description="Disordered" evidence="1">
    <location>
        <begin position="33"/>
        <end position="140"/>
    </location>
</feature>
<dbReference type="InterPro" id="IPR055780">
    <property type="entry name" value="DUF7356"/>
</dbReference>
<feature type="compositionally biased region" description="Polar residues" evidence="1">
    <location>
        <begin position="50"/>
        <end position="65"/>
    </location>
</feature>
<evidence type="ECO:0000256" key="2">
    <source>
        <dbReference type="SAM" id="Phobius"/>
    </source>
</evidence>
<keyword evidence="6" id="KW-1185">Reference proteome</keyword>
<proteinExistence type="predicted"/>
<gene>
    <name evidence="5" type="ORF">FCM35_KLT14067</name>
</gene>
<keyword evidence="2" id="KW-0472">Membrane</keyword>
<evidence type="ECO:0000259" key="4">
    <source>
        <dbReference type="Pfam" id="PF24053"/>
    </source>
</evidence>
<feature type="compositionally biased region" description="Polar residues" evidence="1">
    <location>
        <begin position="89"/>
        <end position="98"/>
    </location>
</feature>
<feature type="signal peptide" evidence="3">
    <location>
        <begin position="1"/>
        <end position="19"/>
    </location>
</feature>
<feature type="chain" id="PRO_5032739954" description="DUF7356 domain-containing protein" evidence="3">
    <location>
        <begin position="20"/>
        <end position="381"/>
    </location>
</feature>